<name>A0A165UXW5_9AGAM</name>
<dbReference type="OrthoDB" id="3067012at2759"/>
<dbReference type="EMBL" id="KV425556">
    <property type="protein sequence ID" value="KZT28864.1"/>
    <property type="molecule type" value="Genomic_DNA"/>
</dbReference>
<proteinExistence type="predicted"/>
<organism evidence="1 2">
    <name type="scientific">Neolentinus lepideus HHB14362 ss-1</name>
    <dbReference type="NCBI Taxonomy" id="1314782"/>
    <lineage>
        <taxon>Eukaryota</taxon>
        <taxon>Fungi</taxon>
        <taxon>Dikarya</taxon>
        <taxon>Basidiomycota</taxon>
        <taxon>Agaricomycotina</taxon>
        <taxon>Agaricomycetes</taxon>
        <taxon>Gloeophyllales</taxon>
        <taxon>Gloeophyllaceae</taxon>
        <taxon>Neolentinus</taxon>
    </lineage>
</organism>
<keyword evidence="2" id="KW-1185">Reference proteome</keyword>
<dbReference type="AlphaFoldDB" id="A0A165UXW5"/>
<sequence length="258" mass="28834">MHRALDVDDILHEIFTHLATPSNPENPVPPGAELLQAALSCRRFRVHALKPLYDDLPSIKPLLRLLGTEDELREEVIPHDRWIKFAEYSCWVSSVDIFLEDFPTQIFPQVYCLLGGRPLLPSLQHLTLRLPRWHATPRVVIMSLAAPTIRSLHILVPRPAAEALRMDSGEDITLITAKQQDSIIDTLLSTIAYASPTGLECIRIVGSRPRSRITSCISQFSSLRVLDIPSRMDLGTEAVALSLTAETMGQLTMFLSVN</sequence>
<accession>A0A165UXW5</accession>
<reference evidence="1 2" key="1">
    <citation type="journal article" date="2016" name="Mol. Biol. Evol.">
        <title>Comparative Genomics of Early-Diverging Mushroom-Forming Fungi Provides Insights into the Origins of Lignocellulose Decay Capabilities.</title>
        <authorList>
            <person name="Nagy L.G."/>
            <person name="Riley R."/>
            <person name="Tritt A."/>
            <person name="Adam C."/>
            <person name="Daum C."/>
            <person name="Floudas D."/>
            <person name="Sun H."/>
            <person name="Yadav J.S."/>
            <person name="Pangilinan J."/>
            <person name="Larsson K.H."/>
            <person name="Matsuura K."/>
            <person name="Barry K."/>
            <person name="Labutti K."/>
            <person name="Kuo R."/>
            <person name="Ohm R.A."/>
            <person name="Bhattacharya S.S."/>
            <person name="Shirouzu T."/>
            <person name="Yoshinaga Y."/>
            <person name="Martin F.M."/>
            <person name="Grigoriev I.V."/>
            <person name="Hibbett D.S."/>
        </authorList>
    </citation>
    <scope>NUCLEOTIDE SEQUENCE [LARGE SCALE GENOMIC DNA]</scope>
    <source>
        <strain evidence="1 2">HHB14362 ss-1</strain>
    </source>
</reference>
<evidence type="ECO:0000313" key="2">
    <source>
        <dbReference type="Proteomes" id="UP000076761"/>
    </source>
</evidence>
<evidence type="ECO:0000313" key="1">
    <source>
        <dbReference type="EMBL" id="KZT28864.1"/>
    </source>
</evidence>
<dbReference type="Proteomes" id="UP000076761">
    <property type="component" value="Unassembled WGS sequence"/>
</dbReference>
<dbReference type="STRING" id="1314782.A0A165UXW5"/>
<evidence type="ECO:0008006" key="3">
    <source>
        <dbReference type="Google" id="ProtNLM"/>
    </source>
</evidence>
<protein>
    <recommendedName>
        <fullName evidence="3">F-box domain-containing protein</fullName>
    </recommendedName>
</protein>
<dbReference type="InParanoid" id="A0A165UXW5"/>
<gene>
    <name evidence="1" type="ORF">NEOLEDRAFT_784760</name>
</gene>